<keyword evidence="2" id="KW-1185">Reference proteome</keyword>
<reference evidence="1" key="2">
    <citation type="submission" date="2023-05" db="EMBL/GenBank/DDBJ databases">
        <authorList>
            <consortium name="Lawrence Berkeley National Laboratory"/>
            <person name="Steindorff A."/>
            <person name="Hensen N."/>
            <person name="Bonometti L."/>
            <person name="Westerberg I."/>
            <person name="Brannstrom I.O."/>
            <person name="Guillou S."/>
            <person name="Cros-Aarteil S."/>
            <person name="Calhoun S."/>
            <person name="Haridas S."/>
            <person name="Kuo A."/>
            <person name="Mondo S."/>
            <person name="Pangilinan J."/>
            <person name="Riley R."/>
            <person name="Labutti K."/>
            <person name="Andreopoulos B."/>
            <person name="Lipzen A."/>
            <person name="Chen C."/>
            <person name="Yanf M."/>
            <person name="Daum C."/>
            <person name="Ng V."/>
            <person name="Clum A."/>
            <person name="Ohm R."/>
            <person name="Martin F."/>
            <person name="Silar P."/>
            <person name="Natvig D."/>
            <person name="Lalanne C."/>
            <person name="Gautier V."/>
            <person name="Ament-Velasquez S.L."/>
            <person name="Kruys A."/>
            <person name="Hutchinson M.I."/>
            <person name="Powell A.J."/>
            <person name="Barry K."/>
            <person name="Miller A.N."/>
            <person name="Grigoriev I.V."/>
            <person name="Debuchy R."/>
            <person name="Gladieux P."/>
            <person name="Thoren M.H."/>
            <person name="Johannesson H."/>
        </authorList>
    </citation>
    <scope>NUCLEOTIDE SEQUENCE</scope>
    <source>
        <strain evidence="1">CBS 123565</strain>
    </source>
</reference>
<evidence type="ECO:0000313" key="2">
    <source>
        <dbReference type="Proteomes" id="UP001304895"/>
    </source>
</evidence>
<dbReference type="Proteomes" id="UP001304895">
    <property type="component" value="Unassembled WGS sequence"/>
</dbReference>
<name>A0AAN6UR53_9PEZI</name>
<reference evidence="1" key="1">
    <citation type="journal article" date="2023" name="Mol. Phylogenet. Evol.">
        <title>Genome-scale phylogeny and comparative genomics of the fungal order Sordariales.</title>
        <authorList>
            <person name="Hensen N."/>
            <person name="Bonometti L."/>
            <person name="Westerberg I."/>
            <person name="Brannstrom I.O."/>
            <person name="Guillou S."/>
            <person name="Cros-Aarteil S."/>
            <person name="Calhoun S."/>
            <person name="Haridas S."/>
            <person name="Kuo A."/>
            <person name="Mondo S."/>
            <person name="Pangilinan J."/>
            <person name="Riley R."/>
            <person name="LaButti K."/>
            <person name="Andreopoulos B."/>
            <person name="Lipzen A."/>
            <person name="Chen C."/>
            <person name="Yan M."/>
            <person name="Daum C."/>
            <person name="Ng V."/>
            <person name="Clum A."/>
            <person name="Steindorff A."/>
            <person name="Ohm R.A."/>
            <person name="Martin F."/>
            <person name="Silar P."/>
            <person name="Natvig D.O."/>
            <person name="Lalanne C."/>
            <person name="Gautier V."/>
            <person name="Ament-Velasquez S.L."/>
            <person name="Kruys A."/>
            <person name="Hutchinson M.I."/>
            <person name="Powell A.J."/>
            <person name="Barry K."/>
            <person name="Miller A.N."/>
            <person name="Grigoriev I.V."/>
            <person name="Debuchy R."/>
            <person name="Gladieux P."/>
            <person name="Hiltunen Thoren M."/>
            <person name="Johannesson H."/>
        </authorList>
    </citation>
    <scope>NUCLEOTIDE SEQUENCE</scope>
    <source>
        <strain evidence="1">CBS 123565</strain>
    </source>
</reference>
<evidence type="ECO:0000313" key="1">
    <source>
        <dbReference type="EMBL" id="KAK4137306.1"/>
    </source>
</evidence>
<dbReference type="EMBL" id="MU853402">
    <property type="protein sequence ID" value="KAK4137306.1"/>
    <property type="molecule type" value="Genomic_DNA"/>
</dbReference>
<dbReference type="AlphaFoldDB" id="A0AAN6UR53"/>
<gene>
    <name evidence="1" type="ORF">BT67DRAFT_102150</name>
</gene>
<proteinExistence type="predicted"/>
<accession>A0AAN6UR53</accession>
<sequence length="186" mass="20563">MCMWATQRNGTLHATFRKATAASGYVPYKWAEHTCGGQLARESGKVSCRTGGKEQQSTPNGTPIPQLSTVSRRGCGWETGERASGLLWLRSMLRSRPGPSPFFILFSRRNSPGCFCCAALVFEVLCLGRCVVTGTGSVSLWFSPLCHPKTFKLLSANPTPFDPSFFFFQHPPHLTISSFHHLSSMW</sequence>
<comment type="caution">
    <text evidence="1">The sequence shown here is derived from an EMBL/GenBank/DDBJ whole genome shotgun (WGS) entry which is preliminary data.</text>
</comment>
<protein>
    <submittedName>
        <fullName evidence="1">Uncharacterized protein</fullName>
    </submittedName>
</protein>
<organism evidence="1 2">
    <name type="scientific">Trichocladium antarcticum</name>
    <dbReference type="NCBI Taxonomy" id="1450529"/>
    <lineage>
        <taxon>Eukaryota</taxon>
        <taxon>Fungi</taxon>
        <taxon>Dikarya</taxon>
        <taxon>Ascomycota</taxon>
        <taxon>Pezizomycotina</taxon>
        <taxon>Sordariomycetes</taxon>
        <taxon>Sordariomycetidae</taxon>
        <taxon>Sordariales</taxon>
        <taxon>Chaetomiaceae</taxon>
        <taxon>Trichocladium</taxon>
    </lineage>
</organism>